<dbReference type="NCBIfam" id="NF002381">
    <property type="entry name" value="PRK01388.1"/>
    <property type="match status" value="1"/>
</dbReference>
<dbReference type="Gene3D" id="1.10.3930.10">
    <property type="entry name" value="Arginine deiminase"/>
    <property type="match status" value="1"/>
</dbReference>
<dbReference type="AlphaFoldDB" id="A0A4R6U039"/>
<dbReference type="PANTHER" id="PTHR47271">
    <property type="entry name" value="ARGININE DEIMINASE"/>
    <property type="match status" value="1"/>
</dbReference>
<evidence type="ECO:0000256" key="2">
    <source>
        <dbReference type="ARBA" id="ARBA00010206"/>
    </source>
</evidence>
<dbReference type="EMBL" id="SNYJ01000018">
    <property type="protein sequence ID" value="TDQ36414.1"/>
    <property type="molecule type" value="Genomic_DNA"/>
</dbReference>
<dbReference type="HAMAP" id="MF_00242">
    <property type="entry name" value="Arg_deiminase"/>
    <property type="match status" value="1"/>
</dbReference>
<name>A0A4R6U039_9BACI</name>
<proteinExistence type="inferred from homology"/>
<dbReference type="PRINTS" id="PR01466">
    <property type="entry name" value="ARGDEIMINASE"/>
</dbReference>
<dbReference type="GO" id="GO:0019546">
    <property type="term" value="P:L-arginine deiminase pathway"/>
    <property type="evidence" value="ECO:0007669"/>
    <property type="project" value="TreeGrafter"/>
</dbReference>
<dbReference type="Pfam" id="PF02274">
    <property type="entry name" value="ADI"/>
    <property type="match status" value="1"/>
</dbReference>
<dbReference type="GO" id="GO:0016990">
    <property type="term" value="F:arginine deiminase activity"/>
    <property type="evidence" value="ECO:0007669"/>
    <property type="project" value="UniProtKB-UniRule"/>
</dbReference>
<dbReference type="Gene3D" id="3.75.10.10">
    <property type="entry name" value="L-arginine/glycine Amidinotransferase, Chain A"/>
    <property type="match status" value="1"/>
</dbReference>
<keyword evidence="4 6" id="KW-0378">Hydrolase</keyword>
<feature type="active site" description="Amidino-cysteine intermediate" evidence="6 7">
    <location>
        <position position="399"/>
    </location>
</feature>
<evidence type="ECO:0000256" key="3">
    <source>
        <dbReference type="ARBA" id="ARBA00022503"/>
    </source>
</evidence>
<dbReference type="UniPathway" id="UPA00254">
    <property type="reaction ID" value="UER00364"/>
</dbReference>
<evidence type="ECO:0000256" key="7">
    <source>
        <dbReference type="PIRSR" id="PIRSR006356-1"/>
    </source>
</evidence>
<evidence type="ECO:0000313" key="9">
    <source>
        <dbReference type="Proteomes" id="UP000295632"/>
    </source>
</evidence>
<evidence type="ECO:0000313" key="8">
    <source>
        <dbReference type="EMBL" id="TDQ36414.1"/>
    </source>
</evidence>
<comment type="caution">
    <text evidence="8">The sequence shown here is derived from an EMBL/GenBank/DDBJ whole genome shotgun (WGS) entry which is preliminary data.</text>
</comment>
<dbReference type="OrthoDB" id="9807502at2"/>
<accession>A0A4R6U039</accession>
<dbReference type="EC" id="3.5.3.6" evidence="6"/>
<comment type="subcellular location">
    <subcellularLocation>
        <location evidence="6">Cytoplasm</location>
    </subcellularLocation>
</comment>
<keyword evidence="6" id="KW-0963">Cytoplasm</keyword>
<organism evidence="8 9">
    <name type="scientific">Aureibacillus halotolerans</name>
    <dbReference type="NCBI Taxonomy" id="1508390"/>
    <lineage>
        <taxon>Bacteria</taxon>
        <taxon>Bacillati</taxon>
        <taxon>Bacillota</taxon>
        <taxon>Bacilli</taxon>
        <taxon>Bacillales</taxon>
        <taxon>Bacillaceae</taxon>
        <taxon>Aureibacillus</taxon>
    </lineage>
</organism>
<dbReference type="InterPro" id="IPR003876">
    <property type="entry name" value="Arg_deiminase"/>
</dbReference>
<dbReference type="PIRSF" id="PIRSF006356">
    <property type="entry name" value="Arg_deiminase"/>
    <property type="match status" value="1"/>
</dbReference>
<dbReference type="RefSeq" id="WP_133581704.1">
    <property type="nucleotide sequence ID" value="NZ_SNYJ01000018.1"/>
</dbReference>
<gene>
    <name evidence="6" type="primary">arcA</name>
    <name evidence="8" type="ORF">EV213_11844</name>
</gene>
<keyword evidence="3 6" id="KW-0056">Arginine metabolism</keyword>
<keyword evidence="9" id="KW-1185">Reference proteome</keyword>
<dbReference type="SUPFAM" id="SSF55909">
    <property type="entry name" value="Pentein"/>
    <property type="match status" value="1"/>
</dbReference>
<evidence type="ECO:0000256" key="6">
    <source>
        <dbReference type="HAMAP-Rule" id="MF_00242"/>
    </source>
</evidence>
<evidence type="ECO:0000256" key="1">
    <source>
        <dbReference type="ARBA" id="ARBA00005213"/>
    </source>
</evidence>
<dbReference type="Proteomes" id="UP000295632">
    <property type="component" value="Unassembled WGS sequence"/>
</dbReference>
<comment type="similarity">
    <text evidence="2 6">Belongs to the arginine deiminase family.</text>
</comment>
<protein>
    <recommendedName>
        <fullName evidence="6">Arginine deiminase</fullName>
        <shortName evidence="6">ADI</shortName>
        <ecNumber evidence="6">3.5.3.6</ecNumber>
    </recommendedName>
    <alternativeName>
        <fullName evidence="6">Arginine dihydrolase</fullName>
        <shortName evidence="6">AD</shortName>
    </alternativeName>
</protein>
<evidence type="ECO:0000256" key="4">
    <source>
        <dbReference type="ARBA" id="ARBA00022801"/>
    </source>
</evidence>
<comment type="pathway">
    <text evidence="1 6">Amino-acid degradation; L-arginine degradation via ADI pathway; carbamoyl phosphate from L-arginine: step 1/2.</text>
</comment>
<dbReference type="PANTHER" id="PTHR47271:SF2">
    <property type="entry name" value="ARGININE DEIMINASE"/>
    <property type="match status" value="1"/>
</dbReference>
<sequence>MTEAIHVTSEIGALKRVIIHRPDGELENLMPDYMERLLFDDIPYLPAIQKEHDVFADELRKAGAEVLYLRDLMIEVLRDQNQRTAFCKEFLRRYYAFEHDIFQEVLSYLTQQTPEGVFKAVTSGILKKDIRTIKKTHLADMLGTTYPFYVDPMTNLYFTRDSQSVIGNTVSINAMDQRARSCEPFLMETVFQKHPSFSSKVERLWMNRDHGHSIEGGDILVLSAEVLAIGVSARTSPQGIEHLASALFNEHPTVKKVIAIELPKSRAFMHLDTVFTMVDHDMFTIHPLILGPRGDINVFVMSPEGNGEITIKRETDLKGTLCKLLGVSNIAFIPCGGGDHITAAREQWSDGANTFALAPGKVMTYERNATTNRLLREAGLDVVEIPDSELSRGRGGPRCMTFPILRDDVTC</sequence>
<reference evidence="8 9" key="1">
    <citation type="submission" date="2019-03" db="EMBL/GenBank/DDBJ databases">
        <title>Genomic Encyclopedia of Type Strains, Phase IV (KMG-IV): sequencing the most valuable type-strain genomes for metagenomic binning, comparative biology and taxonomic classification.</title>
        <authorList>
            <person name="Goeker M."/>
        </authorList>
    </citation>
    <scope>NUCLEOTIDE SEQUENCE [LARGE SCALE GENOMIC DNA]</scope>
    <source>
        <strain evidence="8 9">DSM 28697</strain>
    </source>
</reference>
<dbReference type="GO" id="GO:0005737">
    <property type="term" value="C:cytoplasm"/>
    <property type="evidence" value="ECO:0007669"/>
    <property type="project" value="UniProtKB-SubCell"/>
</dbReference>
<evidence type="ECO:0000256" key="5">
    <source>
        <dbReference type="ARBA" id="ARBA00049429"/>
    </source>
</evidence>
<comment type="catalytic activity">
    <reaction evidence="5 6">
        <text>L-arginine + H2O = L-citrulline + NH4(+)</text>
        <dbReference type="Rhea" id="RHEA:19597"/>
        <dbReference type="ChEBI" id="CHEBI:15377"/>
        <dbReference type="ChEBI" id="CHEBI:28938"/>
        <dbReference type="ChEBI" id="CHEBI:32682"/>
        <dbReference type="ChEBI" id="CHEBI:57743"/>
        <dbReference type="EC" id="3.5.3.6"/>
    </reaction>
</comment>